<proteinExistence type="predicted"/>
<dbReference type="AlphaFoldDB" id="A7HMD9"/>
<dbReference type="eggNOG" id="ENOG502ZI25">
    <property type="taxonomic scope" value="Bacteria"/>
</dbReference>
<accession>A7HMD9</accession>
<dbReference type="HOGENOM" id="CLU_933001_0_0_0"/>
<keyword evidence="2" id="KW-1185">Reference proteome</keyword>
<evidence type="ECO:0000313" key="2">
    <source>
        <dbReference type="Proteomes" id="UP000002415"/>
    </source>
</evidence>
<dbReference type="STRING" id="381764.Fnod_1225"/>
<dbReference type="OrthoDB" id="42174at2"/>
<organism evidence="1 2">
    <name type="scientific">Fervidobacterium nodosum (strain ATCC 35602 / DSM 5306 / Rt17-B1)</name>
    <dbReference type="NCBI Taxonomy" id="381764"/>
    <lineage>
        <taxon>Bacteria</taxon>
        <taxon>Thermotogati</taxon>
        <taxon>Thermotogota</taxon>
        <taxon>Thermotogae</taxon>
        <taxon>Thermotogales</taxon>
        <taxon>Fervidobacteriaceae</taxon>
        <taxon>Fervidobacterium</taxon>
    </lineage>
</organism>
<gene>
    <name evidence="1" type="ordered locus">Fnod_1225</name>
</gene>
<reference evidence="1 2" key="1">
    <citation type="submission" date="2007-07" db="EMBL/GenBank/DDBJ databases">
        <title>Complete sequence of Fervidobacterium nodosum Rt17-B1.</title>
        <authorList>
            <consortium name="US DOE Joint Genome Institute"/>
            <person name="Copeland A."/>
            <person name="Lucas S."/>
            <person name="Lapidus A."/>
            <person name="Barry K."/>
            <person name="Glavina del Rio T."/>
            <person name="Dalin E."/>
            <person name="Tice H."/>
            <person name="Pitluck S."/>
            <person name="Saunders E."/>
            <person name="Brettin T."/>
            <person name="Bruce D."/>
            <person name="Detter J.C."/>
            <person name="Han C."/>
            <person name="Schmutz J."/>
            <person name="Larimer F."/>
            <person name="Land M."/>
            <person name="Hauser L."/>
            <person name="Kyrpides N."/>
            <person name="Mikhailova N."/>
            <person name="Nelson K."/>
            <person name="Gogarten J.P."/>
            <person name="Noll K."/>
            <person name="Richardson P."/>
        </authorList>
    </citation>
    <scope>NUCLEOTIDE SEQUENCE [LARGE SCALE GENOMIC DNA]</scope>
    <source>
        <strain evidence="2">ATCC 35602 / DSM 5306 / Rt17-B1</strain>
    </source>
</reference>
<sequence>MKSFKILKFIVLMILIVVFSNAFSYDIIPEIQGIYNSFSLDLWNLALVVENNKYAAGLRIFDESMRSESYKLGFVTMKRQIDKSYFNLLTFVGQSYGVVLTIGYENYSIPTTGYERTYYISSTQSILAEYSKTWFSIPALPVGETTIGPFALNYEGFSLSRLGISNPHISINMKRGFANVDTLQLSFVQIGNIYSLGFYVFSDKSLEQGATVNLGWDFDERRIVGVLGGRIFIDLWDFRFFFSAYGTYIPSSENVKYGIWFRFLSPIQGDLIIQNNVGYFKIKMADIF</sequence>
<evidence type="ECO:0000313" key="1">
    <source>
        <dbReference type="EMBL" id="ABS61072.1"/>
    </source>
</evidence>
<dbReference type="RefSeq" id="WP_011994382.1">
    <property type="nucleotide sequence ID" value="NC_009718.1"/>
</dbReference>
<dbReference type="EMBL" id="CP000771">
    <property type="protein sequence ID" value="ABS61072.1"/>
    <property type="molecule type" value="Genomic_DNA"/>
</dbReference>
<name>A7HMD9_FERNB</name>
<protein>
    <submittedName>
        <fullName evidence="1">Uncharacterized protein</fullName>
    </submittedName>
</protein>
<dbReference type="KEGG" id="fno:Fnod_1225"/>
<reference evidence="1 2" key="2">
    <citation type="journal article" date="2009" name="Proc. Natl. Acad. Sci. U.S.A.">
        <title>On the chimeric nature, thermophilic origin, and phylogenetic placement of the Thermotogales.</title>
        <authorList>
            <person name="Zhaxybayeva O."/>
            <person name="Swithers K.S."/>
            <person name="Lapierre P."/>
            <person name="Fournier G.P."/>
            <person name="Bickhart D.M."/>
            <person name="DeBoy R.T."/>
            <person name="Nelson K.E."/>
            <person name="Nesbo C.L."/>
            <person name="Doolittle W.F."/>
            <person name="Gogarten J.P."/>
            <person name="Noll K.M."/>
        </authorList>
    </citation>
    <scope>NUCLEOTIDE SEQUENCE [LARGE SCALE GENOMIC DNA]</scope>
    <source>
        <strain evidence="2">ATCC 35602 / DSM 5306 / Rt17-B1</strain>
    </source>
</reference>
<dbReference type="Proteomes" id="UP000002415">
    <property type="component" value="Chromosome"/>
</dbReference>